<dbReference type="EMBL" id="JAPCKK010000018">
    <property type="protein sequence ID" value="MDP4098200.1"/>
    <property type="molecule type" value="Genomic_DNA"/>
</dbReference>
<proteinExistence type="predicted"/>
<gene>
    <name evidence="2" type="ORF">OIN60_15690</name>
</gene>
<protein>
    <submittedName>
        <fullName evidence="2">Uncharacterized protein</fullName>
    </submittedName>
</protein>
<evidence type="ECO:0000313" key="3">
    <source>
        <dbReference type="Proteomes" id="UP001241848"/>
    </source>
</evidence>
<accession>A0ABT9FU27</accession>
<reference evidence="2 3" key="1">
    <citation type="submission" date="2022-10" db="EMBL/GenBank/DDBJ databases">
        <title>Paenibacillus description and whole genome data of maize root bacterial community.</title>
        <authorList>
            <person name="Marton D."/>
            <person name="Farkas M."/>
            <person name="Cserhati M."/>
        </authorList>
    </citation>
    <scope>NUCLEOTIDE SEQUENCE [LARGE SCALE GENOMIC DNA]</scope>
    <source>
        <strain evidence="2 3">P96</strain>
    </source>
</reference>
<keyword evidence="1" id="KW-1133">Transmembrane helix</keyword>
<name>A0ABT9FU27_9BACL</name>
<organism evidence="2 3">
    <name type="scientific">Paenibacillus zeirhizosphaerae</name>
    <dbReference type="NCBI Taxonomy" id="2987519"/>
    <lineage>
        <taxon>Bacteria</taxon>
        <taxon>Bacillati</taxon>
        <taxon>Bacillota</taxon>
        <taxon>Bacilli</taxon>
        <taxon>Bacillales</taxon>
        <taxon>Paenibacillaceae</taxon>
        <taxon>Paenibacillus</taxon>
    </lineage>
</organism>
<comment type="caution">
    <text evidence="2">The sequence shown here is derived from an EMBL/GenBank/DDBJ whole genome shotgun (WGS) entry which is preliminary data.</text>
</comment>
<keyword evidence="3" id="KW-1185">Reference proteome</keyword>
<evidence type="ECO:0000256" key="1">
    <source>
        <dbReference type="SAM" id="Phobius"/>
    </source>
</evidence>
<keyword evidence="1" id="KW-0812">Transmembrane</keyword>
<sequence>MNNQKSWVRRVLIISVVINVIFGSILIRQYTIGKQAVELHVNMTHEHLLNILSILNRSEWSQSPLTLQELKNEMVLLSTISRMGNNYVFFTGGVYSSLSTKLGELGYFMAPYPDMIDRLPVNNTAKNKEIEELNKLKDKLENAGVQDAMINWGNKESILIYMRVIDSIIS</sequence>
<feature type="transmembrane region" description="Helical" evidence="1">
    <location>
        <begin position="7"/>
        <end position="27"/>
    </location>
</feature>
<dbReference type="Proteomes" id="UP001241848">
    <property type="component" value="Unassembled WGS sequence"/>
</dbReference>
<keyword evidence="1" id="KW-0472">Membrane</keyword>
<evidence type="ECO:0000313" key="2">
    <source>
        <dbReference type="EMBL" id="MDP4098200.1"/>
    </source>
</evidence>
<dbReference type="RefSeq" id="WP_305755819.1">
    <property type="nucleotide sequence ID" value="NZ_JAPCKK010000018.1"/>
</dbReference>